<dbReference type="SMART" id="SM00382">
    <property type="entry name" value="AAA"/>
    <property type="match status" value="1"/>
</dbReference>
<evidence type="ECO:0000256" key="2">
    <source>
        <dbReference type="ARBA" id="ARBA00022741"/>
    </source>
</evidence>
<dbReference type="GO" id="GO:0016887">
    <property type="term" value="F:ATP hydrolysis activity"/>
    <property type="evidence" value="ECO:0007669"/>
    <property type="project" value="InterPro"/>
</dbReference>
<dbReference type="Gene3D" id="3.40.50.300">
    <property type="entry name" value="P-loop containing nucleotide triphosphate hydrolases"/>
    <property type="match status" value="1"/>
</dbReference>
<organism evidence="6 7">
    <name type="scientific">Eiseniibacteriota bacterium</name>
    <dbReference type="NCBI Taxonomy" id="2212470"/>
    <lineage>
        <taxon>Bacteria</taxon>
        <taxon>Candidatus Eiseniibacteriota</taxon>
    </lineage>
</organism>
<dbReference type="SUPFAM" id="SSF52540">
    <property type="entry name" value="P-loop containing nucleoside triphosphate hydrolases"/>
    <property type="match status" value="1"/>
</dbReference>
<dbReference type="InterPro" id="IPR003593">
    <property type="entry name" value="AAA+_ATPase"/>
</dbReference>
<feature type="compositionally biased region" description="Basic and acidic residues" evidence="4">
    <location>
        <begin position="211"/>
        <end position="226"/>
    </location>
</feature>
<dbReference type="InterPro" id="IPR003439">
    <property type="entry name" value="ABC_transporter-like_ATP-bd"/>
</dbReference>
<dbReference type="InterPro" id="IPR027417">
    <property type="entry name" value="P-loop_NTPase"/>
</dbReference>
<evidence type="ECO:0000259" key="5">
    <source>
        <dbReference type="PROSITE" id="PS50893"/>
    </source>
</evidence>
<keyword evidence="1" id="KW-0677">Repeat</keyword>
<dbReference type="PROSITE" id="PS50893">
    <property type="entry name" value="ABC_TRANSPORTER_2"/>
    <property type="match status" value="1"/>
</dbReference>
<evidence type="ECO:0000256" key="1">
    <source>
        <dbReference type="ARBA" id="ARBA00022737"/>
    </source>
</evidence>
<reference evidence="6 7" key="1">
    <citation type="submission" date="2020-04" db="EMBL/GenBank/DDBJ databases">
        <title>Metagenomic profiling of ammonia- and methane-oxidizing microorganisms in a Dutch drinking water treatment plant.</title>
        <authorList>
            <person name="Poghosyan L."/>
            <person name="Leucker S."/>
        </authorList>
    </citation>
    <scope>NUCLEOTIDE SEQUENCE [LARGE SCALE GENOMIC DNA]</scope>
    <source>
        <strain evidence="6">S-RSF-IL-03</strain>
    </source>
</reference>
<gene>
    <name evidence="6" type="ORF">HOP12_13155</name>
</gene>
<dbReference type="PANTHER" id="PTHR19211:SF69">
    <property type="entry name" value="ATP-BINDING PROTEIN UUP"/>
    <property type="match status" value="1"/>
</dbReference>
<accession>A0A849T1A9</accession>
<dbReference type="PANTHER" id="PTHR19211">
    <property type="entry name" value="ATP-BINDING TRANSPORT PROTEIN-RELATED"/>
    <property type="match status" value="1"/>
</dbReference>
<evidence type="ECO:0000256" key="4">
    <source>
        <dbReference type="SAM" id="MobiDB-lite"/>
    </source>
</evidence>
<evidence type="ECO:0000313" key="6">
    <source>
        <dbReference type="EMBL" id="NOT35089.1"/>
    </source>
</evidence>
<dbReference type="PROSITE" id="PS00211">
    <property type="entry name" value="ABC_TRANSPORTER_1"/>
    <property type="match status" value="1"/>
</dbReference>
<evidence type="ECO:0000256" key="3">
    <source>
        <dbReference type="ARBA" id="ARBA00022840"/>
    </source>
</evidence>
<feature type="domain" description="ABC transporter" evidence="5">
    <location>
        <begin position="4"/>
        <end position="210"/>
    </location>
</feature>
<dbReference type="Proteomes" id="UP000580839">
    <property type="component" value="Unassembled WGS sequence"/>
</dbReference>
<dbReference type="InterPro" id="IPR017871">
    <property type="entry name" value="ABC_transporter-like_CS"/>
</dbReference>
<proteinExistence type="predicted"/>
<dbReference type="EMBL" id="JABFRW010000172">
    <property type="protein sequence ID" value="NOT35089.1"/>
    <property type="molecule type" value="Genomic_DNA"/>
</dbReference>
<feature type="region of interest" description="Disordered" evidence="4">
    <location>
        <begin position="211"/>
        <end position="247"/>
    </location>
</feature>
<dbReference type="Pfam" id="PF00005">
    <property type="entry name" value="ABC_tran"/>
    <property type="match status" value="1"/>
</dbReference>
<sequence>MATLRSFATSRTSSCGGDRVGIIDPSGCGKTTLIRLLLGEMAPQHGTVTAGTKLETEHFEQLHEVLDEAKSVVENIAEGREMIAIGGGERHVVGYLRDFLFTPEQIQAPVSKLSGGERKRLQLAKVLSRPCNLLVLDEPTNDLDLETLELLEDMLVEFQGTLIVVSHDRAFLDNVVTSTLVFEGDGQWREYVGGYEDWLRQKAGRVGAARWRERASEGRTRRDSPASRRLQGEAGTRRVAGPDRETRVREAADLRADGRAGLLCFADRRRAAAVTKREPRGYSPR</sequence>
<dbReference type="GO" id="GO:0005524">
    <property type="term" value="F:ATP binding"/>
    <property type="evidence" value="ECO:0007669"/>
    <property type="project" value="UniProtKB-KW"/>
</dbReference>
<evidence type="ECO:0000313" key="7">
    <source>
        <dbReference type="Proteomes" id="UP000580839"/>
    </source>
</evidence>
<dbReference type="AlphaFoldDB" id="A0A849T1A9"/>
<keyword evidence="3 6" id="KW-0067">ATP-binding</keyword>
<keyword evidence="2" id="KW-0547">Nucleotide-binding</keyword>
<dbReference type="CDD" id="cd03221">
    <property type="entry name" value="ABCF_EF-3"/>
    <property type="match status" value="1"/>
</dbReference>
<name>A0A849T1A9_UNCEI</name>
<dbReference type="InterPro" id="IPR050611">
    <property type="entry name" value="ABCF"/>
</dbReference>
<protein>
    <submittedName>
        <fullName evidence="6">ATP-binding cassette domain-containing protein</fullName>
    </submittedName>
</protein>
<comment type="caution">
    <text evidence="6">The sequence shown here is derived from an EMBL/GenBank/DDBJ whole genome shotgun (WGS) entry which is preliminary data.</text>
</comment>